<dbReference type="Proteomes" id="UP000297245">
    <property type="component" value="Unassembled WGS sequence"/>
</dbReference>
<evidence type="ECO:0000313" key="2">
    <source>
        <dbReference type="EMBL" id="THU79659.1"/>
    </source>
</evidence>
<accession>A0A4S8KUV2</accession>
<proteinExistence type="predicted"/>
<keyword evidence="1" id="KW-0472">Membrane</keyword>
<sequence length="469" mass="53420">MSSAQLQQSRPLIDGDIFTLRVWFLDTAITFLFMGVHSVLTLTAVHRFAAKGFFQSKTRLWLCVLTIFLLLVVMFHTFVNTGSYFVQIPTLSFNPPDPLQVNRALIKLKIIAFFDRVNFILSDAVVVWRAWIMFPGNLTTRTVLMLCMIGTCTGSFVDIAFGVKNSLNNNVAVKRTEALIFTIPVLVTNLLATSSIGYKTWFHHRDVRKNLESTGGSRNRVQKILMLLVESGIVVFLVVNFRSQSDADISFQLYGAILPSLSALYPLLVLLIAALETDKPEIDTITLSQSIRFASVLAGTRFEAQTSVAEDTLSVGQNLDDGAYILRIAIMYIHPRLNRLIFGVLYALMRTDLRESIRAKNTSQTAVPNWLRVLTRRIYEVSEYVMRKNVSDLGLDHPRSKLDDDDSDEDWRGEDLKTLCYSHHGCLEYNQQRLLYYYSKGHRKSWRDQVENVGIHDNGEMRDNEDCHK</sequence>
<feature type="transmembrane region" description="Helical" evidence="1">
    <location>
        <begin position="223"/>
        <end position="241"/>
    </location>
</feature>
<dbReference type="AlphaFoldDB" id="A0A4S8KUV2"/>
<name>A0A4S8KUV2_DENBC</name>
<organism evidence="2 3">
    <name type="scientific">Dendrothele bispora (strain CBS 962.96)</name>
    <dbReference type="NCBI Taxonomy" id="1314807"/>
    <lineage>
        <taxon>Eukaryota</taxon>
        <taxon>Fungi</taxon>
        <taxon>Dikarya</taxon>
        <taxon>Basidiomycota</taxon>
        <taxon>Agaricomycotina</taxon>
        <taxon>Agaricomycetes</taxon>
        <taxon>Agaricomycetidae</taxon>
        <taxon>Agaricales</taxon>
        <taxon>Agaricales incertae sedis</taxon>
        <taxon>Dendrothele</taxon>
    </lineage>
</organism>
<feature type="transmembrane region" description="Helical" evidence="1">
    <location>
        <begin position="178"/>
        <end position="202"/>
    </location>
</feature>
<protein>
    <submittedName>
        <fullName evidence="2">Uncharacterized protein</fullName>
    </submittedName>
</protein>
<dbReference type="EMBL" id="ML179994">
    <property type="protein sequence ID" value="THU79659.1"/>
    <property type="molecule type" value="Genomic_DNA"/>
</dbReference>
<reference evidence="2 3" key="1">
    <citation type="journal article" date="2019" name="Nat. Ecol. Evol.">
        <title>Megaphylogeny resolves global patterns of mushroom evolution.</title>
        <authorList>
            <person name="Varga T."/>
            <person name="Krizsan K."/>
            <person name="Foldi C."/>
            <person name="Dima B."/>
            <person name="Sanchez-Garcia M."/>
            <person name="Sanchez-Ramirez S."/>
            <person name="Szollosi G.J."/>
            <person name="Szarkandi J.G."/>
            <person name="Papp V."/>
            <person name="Albert L."/>
            <person name="Andreopoulos W."/>
            <person name="Angelini C."/>
            <person name="Antonin V."/>
            <person name="Barry K.W."/>
            <person name="Bougher N.L."/>
            <person name="Buchanan P."/>
            <person name="Buyck B."/>
            <person name="Bense V."/>
            <person name="Catcheside P."/>
            <person name="Chovatia M."/>
            <person name="Cooper J."/>
            <person name="Damon W."/>
            <person name="Desjardin D."/>
            <person name="Finy P."/>
            <person name="Geml J."/>
            <person name="Haridas S."/>
            <person name="Hughes K."/>
            <person name="Justo A."/>
            <person name="Karasinski D."/>
            <person name="Kautmanova I."/>
            <person name="Kiss B."/>
            <person name="Kocsube S."/>
            <person name="Kotiranta H."/>
            <person name="LaButti K.M."/>
            <person name="Lechner B.E."/>
            <person name="Liimatainen K."/>
            <person name="Lipzen A."/>
            <person name="Lukacs Z."/>
            <person name="Mihaltcheva S."/>
            <person name="Morgado L.N."/>
            <person name="Niskanen T."/>
            <person name="Noordeloos M.E."/>
            <person name="Ohm R.A."/>
            <person name="Ortiz-Santana B."/>
            <person name="Ovrebo C."/>
            <person name="Racz N."/>
            <person name="Riley R."/>
            <person name="Savchenko A."/>
            <person name="Shiryaev A."/>
            <person name="Soop K."/>
            <person name="Spirin V."/>
            <person name="Szebenyi C."/>
            <person name="Tomsovsky M."/>
            <person name="Tulloss R.E."/>
            <person name="Uehling J."/>
            <person name="Grigoriev I.V."/>
            <person name="Vagvolgyi C."/>
            <person name="Papp T."/>
            <person name="Martin F.M."/>
            <person name="Miettinen O."/>
            <person name="Hibbett D.S."/>
            <person name="Nagy L.G."/>
        </authorList>
    </citation>
    <scope>NUCLEOTIDE SEQUENCE [LARGE SCALE GENOMIC DNA]</scope>
    <source>
        <strain evidence="2 3">CBS 962.96</strain>
    </source>
</reference>
<feature type="transmembrane region" description="Helical" evidence="1">
    <location>
        <begin position="253"/>
        <end position="275"/>
    </location>
</feature>
<gene>
    <name evidence="2" type="ORF">K435DRAFT_875211</name>
</gene>
<feature type="transmembrane region" description="Helical" evidence="1">
    <location>
        <begin position="60"/>
        <end position="86"/>
    </location>
</feature>
<keyword evidence="3" id="KW-1185">Reference proteome</keyword>
<evidence type="ECO:0000313" key="3">
    <source>
        <dbReference type="Proteomes" id="UP000297245"/>
    </source>
</evidence>
<feature type="transmembrane region" description="Helical" evidence="1">
    <location>
        <begin position="143"/>
        <end position="163"/>
    </location>
</feature>
<feature type="transmembrane region" description="Helical" evidence="1">
    <location>
        <begin position="28"/>
        <end position="48"/>
    </location>
</feature>
<keyword evidence="1" id="KW-1133">Transmembrane helix</keyword>
<keyword evidence="1" id="KW-0812">Transmembrane</keyword>
<evidence type="ECO:0000256" key="1">
    <source>
        <dbReference type="SAM" id="Phobius"/>
    </source>
</evidence>